<evidence type="ECO:0000313" key="2">
    <source>
        <dbReference type="EMBL" id="MFC6378522.1"/>
    </source>
</evidence>
<comment type="caution">
    <text evidence="2">The sequence shown here is derived from an EMBL/GenBank/DDBJ whole genome shotgun (WGS) entry which is preliminary data.</text>
</comment>
<dbReference type="InterPro" id="IPR019703">
    <property type="entry name" value="YbjO_DH-like"/>
</dbReference>
<dbReference type="EMBL" id="JBHSUB010000010">
    <property type="protein sequence ID" value="MFC6378522.1"/>
    <property type="molecule type" value="Genomic_DNA"/>
</dbReference>
<feature type="transmembrane region" description="Helical" evidence="1">
    <location>
        <begin position="58"/>
        <end position="79"/>
    </location>
</feature>
<evidence type="ECO:0000256" key="1">
    <source>
        <dbReference type="SAM" id="Phobius"/>
    </source>
</evidence>
<dbReference type="Proteomes" id="UP001596230">
    <property type="component" value="Unassembled WGS sequence"/>
</dbReference>
<accession>A0ABW1W131</accession>
<keyword evidence="1" id="KW-0812">Transmembrane</keyword>
<proteinExistence type="predicted"/>
<keyword evidence="3" id="KW-1185">Reference proteome</keyword>
<organism evidence="2 3">
    <name type="scientific">Tatumella terrea</name>
    <dbReference type="NCBI Taxonomy" id="419007"/>
    <lineage>
        <taxon>Bacteria</taxon>
        <taxon>Pseudomonadati</taxon>
        <taxon>Pseudomonadota</taxon>
        <taxon>Gammaproteobacteria</taxon>
        <taxon>Enterobacterales</taxon>
        <taxon>Erwiniaceae</taxon>
        <taxon>Tatumella</taxon>
    </lineage>
</organism>
<dbReference type="RefSeq" id="WP_212713877.1">
    <property type="nucleotide sequence ID" value="NZ_JBHSUB010000010.1"/>
</dbReference>
<gene>
    <name evidence="2" type="ORF">ACFP9W_10580</name>
</gene>
<feature type="transmembrane region" description="Helical" evidence="1">
    <location>
        <begin position="86"/>
        <end position="104"/>
    </location>
</feature>
<protein>
    <submittedName>
        <fullName evidence="2">YbjO family protein</fullName>
    </submittedName>
</protein>
<dbReference type="Pfam" id="PF10767">
    <property type="entry name" value="YbjO_DH-like"/>
    <property type="match status" value="1"/>
</dbReference>
<keyword evidence="1" id="KW-1133">Transmembrane helix</keyword>
<reference evidence="3" key="1">
    <citation type="journal article" date="2019" name="Int. J. Syst. Evol. Microbiol.">
        <title>The Global Catalogue of Microorganisms (GCM) 10K type strain sequencing project: providing services to taxonomists for standard genome sequencing and annotation.</title>
        <authorList>
            <consortium name="The Broad Institute Genomics Platform"/>
            <consortium name="The Broad Institute Genome Sequencing Center for Infectious Disease"/>
            <person name="Wu L."/>
            <person name="Ma J."/>
        </authorList>
    </citation>
    <scope>NUCLEOTIDE SEQUENCE [LARGE SCALE GENOMIC DNA]</scope>
    <source>
        <strain evidence="3">CGMCC 1.18518</strain>
    </source>
</reference>
<feature type="transmembrane region" description="Helical" evidence="1">
    <location>
        <begin position="12"/>
        <end position="38"/>
    </location>
</feature>
<name>A0ABW1W131_9GAMM</name>
<keyword evidence="1" id="KW-0472">Membrane</keyword>
<evidence type="ECO:0000313" key="3">
    <source>
        <dbReference type="Proteomes" id="UP001596230"/>
    </source>
</evidence>
<sequence>MPGSKVFLPQAIPAPVLAAVISIIATRLFNLLMLVLLFRSDTGGTLSEILRLSLLPDYRLLFMLMGGVFLFEAGSVLMLLRGSYRWRTLFICCQCLVLLLILFRGRGEGLSCLPGIDPADSHHFVRHILLQKIPDLLIILLLCVPASSRAFFRRVPGPAAGHGEQER</sequence>